<dbReference type="PROSITE" id="PS51837">
    <property type="entry name" value="LITAF"/>
    <property type="match status" value="1"/>
</dbReference>
<evidence type="ECO:0000256" key="7">
    <source>
        <dbReference type="ARBA" id="ARBA00023136"/>
    </source>
</evidence>
<evidence type="ECO:0000256" key="1">
    <source>
        <dbReference type="ARBA" id="ARBA00004125"/>
    </source>
</evidence>
<name>A0A3B3XN22_9TELE</name>
<organism evidence="9 10">
    <name type="scientific">Poecilia mexicana</name>
    <dbReference type="NCBI Taxonomy" id="48701"/>
    <lineage>
        <taxon>Eukaryota</taxon>
        <taxon>Metazoa</taxon>
        <taxon>Chordata</taxon>
        <taxon>Craniata</taxon>
        <taxon>Vertebrata</taxon>
        <taxon>Euteleostomi</taxon>
        <taxon>Actinopterygii</taxon>
        <taxon>Neopterygii</taxon>
        <taxon>Teleostei</taxon>
        <taxon>Neoteleostei</taxon>
        <taxon>Acanthomorphata</taxon>
        <taxon>Ovalentaria</taxon>
        <taxon>Atherinomorphae</taxon>
        <taxon>Cyprinodontiformes</taxon>
        <taxon>Poeciliidae</taxon>
        <taxon>Poeciliinae</taxon>
        <taxon>Poecilia</taxon>
    </lineage>
</organism>
<dbReference type="GO" id="GO:0098574">
    <property type="term" value="C:cytoplasmic side of lysosomal membrane"/>
    <property type="evidence" value="ECO:0007669"/>
    <property type="project" value="TreeGrafter"/>
</dbReference>
<dbReference type="Pfam" id="PF10601">
    <property type="entry name" value="zf-LITAF-like"/>
    <property type="match status" value="1"/>
</dbReference>
<dbReference type="Ensembl" id="ENSPMET00000024902.1">
    <property type="protein sequence ID" value="ENSPMEP00000016350.1"/>
    <property type="gene ID" value="ENSPMEG00000019005.1"/>
</dbReference>
<evidence type="ECO:0000256" key="5">
    <source>
        <dbReference type="ARBA" id="ARBA00022723"/>
    </source>
</evidence>
<sequence length="130" mass="14620">GSKGQYTDGENINTLVSSWLHMTALGSRALTVAVVSQPQPIPIILNSLRDSPGFVRCPHCLELVTTEHTHHTPMYMQKNYSIEAQQADLTLLLCFRLFCGFCLIPLCMRGLQDAHHSCPQCGKKLYIYER</sequence>
<evidence type="ECO:0000256" key="2">
    <source>
        <dbReference type="ARBA" id="ARBA00004414"/>
    </source>
</evidence>
<dbReference type="AlphaFoldDB" id="A0A3B3XN22"/>
<evidence type="ECO:0000259" key="8">
    <source>
        <dbReference type="PROSITE" id="PS51837"/>
    </source>
</evidence>
<dbReference type="Proteomes" id="UP000261480">
    <property type="component" value="Unplaced"/>
</dbReference>
<dbReference type="InterPro" id="IPR037519">
    <property type="entry name" value="LITAF_fam"/>
</dbReference>
<dbReference type="GO" id="GO:0098560">
    <property type="term" value="C:cytoplasmic side of late endosome membrane"/>
    <property type="evidence" value="ECO:0007669"/>
    <property type="project" value="TreeGrafter"/>
</dbReference>
<feature type="domain" description="LITAF" evidence="8">
    <location>
        <begin position="37"/>
        <end position="130"/>
    </location>
</feature>
<keyword evidence="6" id="KW-0862">Zinc</keyword>
<evidence type="ECO:0000256" key="4">
    <source>
        <dbReference type="ARBA" id="ARBA00005975"/>
    </source>
</evidence>
<proteinExistence type="inferred from homology"/>
<dbReference type="GO" id="GO:0008270">
    <property type="term" value="F:zinc ion binding"/>
    <property type="evidence" value="ECO:0007669"/>
    <property type="project" value="TreeGrafter"/>
</dbReference>
<reference evidence="9" key="1">
    <citation type="submission" date="2025-08" db="UniProtKB">
        <authorList>
            <consortium name="Ensembl"/>
        </authorList>
    </citation>
    <scope>IDENTIFICATION</scope>
</reference>
<accession>A0A3B3XN22</accession>
<dbReference type="SMART" id="SM00714">
    <property type="entry name" value="LITAF"/>
    <property type="match status" value="1"/>
</dbReference>
<evidence type="ECO:0000313" key="10">
    <source>
        <dbReference type="Proteomes" id="UP000261480"/>
    </source>
</evidence>
<dbReference type="InterPro" id="IPR006629">
    <property type="entry name" value="LITAF"/>
</dbReference>
<dbReference type="PANTHER" id="PTHR23292:SF45">
    <property type="entry name" value="LIPOPOLYSACCHARIDE-INDUCED TUMOR NECROSIS FACTOR-ALPHA FACTOR HOMOLOG"/>
    <property type="match status" value="1"/>
</dbReference>
<evidence type="ECO:0000256" key="3">
    <source>
        <dbReference type="ARBA" id="ARBA00004630"/>
    </source>
</evidence>
<keyword evidence="5" id="KW-0479">Metal-binding</keyword>
<protein>
    <recommendedName>
        <fullName evidence="8">LITAF domain-containing protein</fullName>
    </recommendedName>
</protein>
<keyword evidence="7" id="KW-0472">Membrane</keyword>
<comment type="subcellular location">
    <subcellularLocation>
        <location evidence="1">Endosome membrane</location>
        <topology evidence="1">Peripheral membrane protein</topology>
        <orientation evidence="1">Cytoplasmic side</orientation>
    </subcellularLocation>
    <subcellularLocation>
        <location evidence="2">Late endosome membrane</location>
    </subcellularLocation>
    <subcellularLocation>
        <location evidence="3">Lysosome membrane</location>
        <topology evidence="3">Peripheral membrane protein</topology>
        <orientation evidence="3">Cytoplasmic side</orientation>
    </subcellularLocation>
</comment>
<dbReference type="GO" id="GO:0005634">
    <property type="term" value="C:nucleus"/>
    <property type="evidence" value="ECO:0007669"/>
    <property type="project" value="TreeGrafter"/>
</dbReference>
<comment type="similarity">
    <text evidence="4">Belongs to the CDIP1/LITAF family.</text>
</comment>
<reference evidence="9" key="2">
    <citation type="submission" date="2025-09" db="UniProtKB">
        <authorList>
            <consortium name="Ensembl"/>
        </authorList>
    </citation>
    <scope>IDENTIFICATION</scope>
</reference>
<dbReference type="PANTHER" id="PTHR23292">
    <property type="entry name" value="LIPOPOLYSACCHARIDE-INDUCED TUMOR NECROSIS FACTOR-ALPHA FACTOR"/>
    <property type="match status" value="1"/>
</dbReference>
<keyword evidence="10" id="KW-1185">Reference proteome</keyword>
<evidence type="ECO:0000313" key="9">
    <source>
        <dbReference type="Ensembl" id="ENSPMEP00000016350.1"/>
    </source>
</evidence>
<dbReference type="STRING" id="48701.ENSPMEP00000016350"/>
<evidence type="ECO:0000256" key="6">
    <source>
        <dbReference type="ARBA" id="ARBA00022833"/>
    </source>
</evidence>